<dbReference type="GO" id="GO:0016787">
    <property type="term" value="F:hydrolase activity"/>
    <property type="evidence" value="ECO:0007669"/>
    <property type="project" value="UniProtKB-KW"/>
</dbReference>
<reference evidence="3" key="2">
    <citation type="journal article" date="2023" name="IMA Fungus">
        <title>Comparative genomic study of the Penicillium genus elucidates a diverse pangenome and 15 lateral gene transfer events.</title>
        <authorList>
            <person name="Petersen C."/>
            <person name="Sorensen T."/>
            <person name="Nielsen M.R."/>
            <person name="Sondergaard T.E."/>
            <person name="Sorensen J.L."/>
            <person name="Fitzpatrick D.A."/>
            <person name="Frisvad J.C."/>
            <person name="Nielsen K.L."/>
        </authorList>
    </citation>
    <scope>NUCLEOTIDE SEQUENCE</scope>
    <source>
        <strain evidence="3">IBT 30728</strain>
    </source>
</reference>
<dbReference type="RefSeq" id="XP_056789614.1">
    <property type="nucleotide sequence ID" value="XM_056934420.1"/>
</dbReference>
<dbReference type="GO" id="GO:0005634">
    <property type="term" value="C:nucleus"/>
    <property type="evidence" value="ECO:0007669"/>
    <property type="project" value="TreeGrafter"/>
</dbReference>
<protein>
    <recommendedName>
        <fullName evidence="2">Serine hydrolase domain-containing protein</fullName>
    </recommendedName>
</protein>
<feature type="domain" description="Serine hydrolase" evidence="2">
    <location>
        <begin position="108"/>
        <end position="242"/>
    </location>
</feature>
<dbReference type="InterPro" id="IPR005645">
    <property type="entry name" value="FSH-like_dom"/>
</dbReference>
<dbReference type="InterPro" id="IPR029058">
    <property type="entry name" value="AB_hydrolase_fold"/>
</dbReference>
<evidence type="ECO:0000313" key="4">
    <source>
        <dbReference type="Proteomes" id="UP001148312"/>
    </source>
</evidence>
<dbReference type="AlphaFoldDB" id="A0A9X0BUN9"/>
<accession>A0A9X0BUN9</accession>
<dbReference type="Pfam" id="PF03959">
    <property type="entry name" value="FSH1"/>
    <property type="match status" value="1"/>
</dbReference>
<gene>
    <name evidence="3" type="ORF">N7539_004818</name>
</gene>
<evidence type="ECO:0000313" key="3">
    <source>
        <dbReference type="EMBL" id="KAJ5484830.1"/>
    </source>
</evidence>
<dbReference type="InterPro" id="IPR050593">
    <property type="entry name" value="LovG"/>
</dbReference>
<dbReference type="GO" id="GO:0005737">
    <property type="term" value="C:cytoplasm"/>
    <property type="evidence" value="ECO:0007669"/>
    <property type="project" value="TreeGrafter"/>
</dbReference>
<keyword evidence="4" id="KW-1185">Reference proteome</keyword>
<dbReference type="GO" id="GO:0017000">
    <property type="term" value="P:antibiotic biosynthetic process"/>
    <property type="evidence" value="ECO:0007669"/>
    <property type="project" value="UniProtKB-ARBA"/>
</dbReference>
<dbReference type="PANTHER" id="PTHR48070">
    <property type="entry name" value="ESTERASE OVCA2"/>
    <property type="match status" value="1"/>
</dbReference>
<dbReference type="GO" id="GO:0072330">
    <property type="term" value="P:monocarboxylic acid biosynthetic process"/>
    <property type="evidence" value="ECO:0007669"/>
    <property type="project" value="UniProtKB-ARBA"/>
</dbReference>
<evidence type="ECO:0000259" key="2">
    <source>
        <dbReference type="Pfam" id="PF03959"/>
    </source>
</evidence>
<dbReference type="Gene3D" id="3.40.50.1820">
    <property type="entry name" value="alpha/beta hydrolase"/>
    <property type="match status" value="1"/>
</dbReference>
<name>A0A9X0BUN9_9EURO</name>
<keyword evidence="1" id="KW-0378">Hydrolase</keyword>
<dbReference type="GeneID" id="81624669"/>
<comment type="caution">
    <text evidence="3">The sequence shown here is derived from an EMBL/GenBank/DDBJ whole genome shotgun (WGS) entry which is preliminary data.</text>
</comment>
<dbReference type="Proteomes" id="UP001148312">
    <property type="component" value="Unassembled WGS sequence"/>
</dbReference>
<dbReference type="SUPFAM" id="SSF53474">
    <property type="entry name" value="alpha/beta-Hydrolases"/>
    <property type="match status" value="1"/>
</dbReference>
<reference evidence="3" key="1">
    <citation type="submission" date="2022-12" db="EMBL/GenBank/DDBJ databases">
        <authorList>
            <person name="Petersen C."/>
        </authorList>
    </citation>
    <scope>NUCLEOTIDE SEQUENCE</scope>
    <source>
        <strain evidence="3">IBT 30728</strain>
    </source>
</reference>
<dbReference type="PANTHER" id="PTHR48070:SF4">
    <property type="entry name" value="ESTERASE ALNB"/>
    <property type="match status" value="1"/>
</dbReference>
<dbReference type="EMBL" id="JAPWDQ010000005">
    <property type="protein sequence ID" value="KAJ5484830.1"/>
    <property type="molecule type" value="Genomic_DNA"/>
</dbReference>
<proteinExistence type="predicted"/>
<sequence length="258" mass="28429">MRFLCLPGALCNVKADENGYLDFRLILRLTPGPFLSALQKEDHSISFVYTQGLNPVVISPEFEGFFGPPPNFTFTDSDIDGSFMPVRTMGREGNPEDVIRKFSRTTSLWKDQKPSRALAHLLDLIDQDPEIDGILGFSEGAGIAASLIVEENKRQEASGRVPRLKCALFFSGVPPSEADTGRFLLHDEDGTLIHIPTLHVLGSQDPMIHTTMALYNVCDSDAADLFDHGGGHIIPRDAQTVSELADMVHTMIADLQQY</sequence>
<organism evidence="3 4">
    <name type="scientific">Penicillium diatomitis</name>
    <dbReference type="NCBI Taxonomy" id="2819901"/>
    <lineage>
        <taxon>Eukaryota</taxon>
        <taxon>Fungi</taxon>
        <taxon>Dikarya</taxon>
        <taxon>Ascomycota</taxon>
        <taxon>Pezizomycotina</taxon>
        <taxon>Eurotiomycetes</taxon>
        <taxon>Eurotiomycetidae</taxon>
        <taxon>Eurotiales</taxon>
        <taxon>Aspergillaceae</taxon>
        <taxon>Penicillium</taxon>
    </lineage>
</organism>
<dbReference type="GO" id="GO:0019748">
    <property type="term" value="P:secondary metabolic process"/>
    <property type="evidence" value="ECO:0007669"/>
    <property type="project" value="TreeGrafter"/>
</dbReference>
<evidence type="ECO:0000256" key="1">
    <source>
        <dbReference type="ARBA" id="ARBA00022801"/>
    </source>
</evidence>